<dbReference type="STRING" id="5643.A0A060SAY8"/>
<keyword evidence="2" id="KW-1133">Transmembrane helix</keyword>
<feature type="region of interest" description="Disordered" evidence="1">
    <location>
        <begin position="164"/>
        <end position="193"/>
    </location>
</feature>
<dbReference type="EMBL" id="CCBP010000102">
    <property type="protein sequence ID" value="CDO71520.1"/>
    <property type="molecule type" value="Genomic_DNA"/>
</dbReference>
<comment type="caution">
    <text evidence="3">The sequence shown here is derived from an EMBL/GenBank/DDBJ whole genome shotgun (WGS) entry which is preliminary data.</text>
</comment>
<evidence type="ECO:0000256" key="2">
    <source>
        <dbReference type="SAM" id="Phobius"/>
    </source>
</evidence>
<proteinExistence type="predicted"/>
<organism evidence="3 4">
    <name type="scientific">Pycnoporus cinnabarinus</name>
    <name type="common">Cinnabar-red polypore</name>
    <name type="synonym">Trametes cinnabarina</name>
    <dbReference type="NCBI Taxonomy" id="5643"/>
    <lineage>
        <taxon>Eukaryota</taxon>
        <taxon>Fungi</taxon>
        <taxon>Dikarya</taxon>
        <taxon>Basidiomycota</taxon>
        <taxon>Agaricomycotina</taxon>
        <taxon>Agaricomycetes</taxon>
        <taxon>Polyporales</taxon>
        <taxon>Polyporaceae</taxon>
        <taxon>Trametes</taxon>
    </lineage>
</organism>
<keyword evidence="4" id="KW-1185">Reference proteome</keyword>
<feature type="transmembrane region" description="Helical" evidence="2">
    <location>
        <begin position="34"/>
        <end position="55"/>
    </location>
</feature>
<evidence type="ECO:0000256" key="1">
    <source>
        <dbReference type="SAM" id="MobiDB-lite"/>
    </source>
</evidence>
<dbReference type="HOGENOM" id="CLU_081360_0_0_1"/>
<dbReference type="OMA" id="PYYYLCA"/>
<name>A0A060SAY8_PYCCI</name>
<dbReference type="OrthoDB" id="3248709at2759"/>
<accession>A0A060SAY8</accession>
<feature type="transmembrane region" description="Helical" evidence="2">
    <location>
        <begin position="67"/>
        <end position="87"/>
    </location>
</feature>
<keyword evidence="2" id="KW-0472">Membrane</keyword>
<dbReference type="Proteomes" id="UP000029665">
    <property type="component" value="Unassembled WGS sequence"/>
</dbReference>
<evidence type="ECO:0000313" key="3">
    <source>
        <dbReference type="EMBL" id="CDO71520.1"/>
    </source>
</evidence>
<sequence length="219" mass="23261">MAATAVSSTSSTSVLDWFKPIRSEAIARLRTNSVGLVGLVIFTNLLPVPSLWTAFDVIWHSKPTTAPYYYLCAVELGLLALLVFNVLQAGYALKYPRAPLPPPPSSAKAAKSTPLSPPAARQWRLSGISPQASPQRQKAFSSYAPSPVSTPSRTINYTIPSSVSSPPDASFASSVSVPGSPASPLAAYRGRHSTSVGRAFDGSLLSRLARDEDSDEEEV</sequence>
<feature type="region of interest" description="Disordered" evidence="1">
    <location>
        <begin position="128"/>
        <end position="150"/>
    </location>
</feature>
<keyword evidence="2" id="KW-0812">Transmembrane</keyword>
<protein>
    <submittedName>
        <fullName evidence="3">Uncharacterized protein</fullName>
    </submittedName>
</protein>
<reference evidence="3" key="1">
    <citation type="submission" date="2014-01" db="EMBL/GenBank/DDBJ databases">
        <title>The genome of the white-rot fungus Pycnoporus cinnabarinus: a basidiomycete model with a versatile arsenal for lignocellulosic biomass breakdown.</title>
        <authorList>
            <person name="Levasseur A."/>
            <person name="Lomascolo A."/>
            <person name="Ruiz-Duenas F.J."/>
            <person name="Uzan E."/>
            <person name="Piumi F."/>
            <person name="Kues U."/>
            <person name="Ram A.F.J."/>
            <person name="Murat C."/>
            <person name="Haon M."/>
            <person name="Benoit I."/>
            <person name="Arfi Y."/>
            <person name="Chevret D."/>
            <person name="Drula E."/>
            <person name="Kwon M.J."/>
            <person name="Gouret P."/>
            <person name="Lesage-Meessen L."/>
            <person name="Lombard V."/>
            <person name="Mariette J."/>
            <person name="Noirot C."/>
            <person name="Park J."/>
            <person name="Patyshakuliyeva A."/>
            <person name="Wieneger R.A.B."/>
            <person name="Wosten H.A.B."/>
            <person name="Martin F."/>
            <person name="Coutinho P.M."/>
            <person name="de Vries R."/>
            <person name="Martinez A.T."/>
            <person name="Klopp C."/>
            <person name="Pontarotti P."/>
            <person name="Henrissat B."/>
            <person name="Record E."/>
        </authorList>
    </citation>
    <scope>NUCLEOTIDE SEQUENCE [LARGE SCALE GENOMIC DNA]</scope>
    <source>
        <strain evidence="3">BRFM137</strain>
    </source>
</reference>
<gene>
    <name evidence="3" type="ORF">BN946_scf184910.g19</name>
</gene>
<dbReference type="AlphaFoldDB" id="A0A060SAY8"/>
<feature type="compositionally biased region" description="Low complexity" evidence="1">
    <location>
        <begin position="169"/>
        <end position="187"/>
    </location>
</feature>
<evidence type="ECO:0000313" key="4">
    <source>
        <dbReference type="Proteomes" id="UP000029665"/>
    </source>
</evidence>